<feature type="compositionally biased region" description="Basic residues" evidence="1">
    <location>
        <begin position="222"/>
        <end position="238"/>
    </location>
</feature>
<name>A0A7M1S701_9BACT</name>
<dbReference type="EMBL" id="CP063164">
    <property type="protein sequence ID" value="QOR62130.1"/>
    <property type="molecule type" value="Genomic_DNA"/>
</dbReference>
<keyword evidence="3" id="KW-1185">Reference proteome</keyword>
<evidence type="ECO:0008006" key="4">
    <source>
        <dbReference type="Google" id="ProtNLM"/>
    </source>
</evidence>
<evidence type="ECO:0000313" key="3">
    <source>
        <dbReference type="Proteomes" id="UP000595074"/>
    </source>
</evidence>
<dbReference type="KEGG" id="sinu:IMZ28_01225"/>
<reference evidence="2 3" key="1">
    <citation type="submission" date="2020-10" db="EMBL/GenBank/DDBJ databases">
        <title>The genome of sulfurovum sp.</title>
        <authorList>
            <person name="Xie S."/>
            <person name="Shao Z."/>
            <person name="Jiang L."/>
        </authorList>
    </citation>
    <scope>NUCLEOTIDE SEQUENCE [LARGE SCALE GENOMIC DNA]</scope>
    <source>
        <strain evidence="2 3">ST-419</strain>
    </source>
</reference>
<feature type="region of interest" description="Disordered" evidence="1">
    <location>
        <begin position="221"/>
        <end position="240"/>
    </location>
</feature>
<proteinExistence type="predicted"/>
<protein>
    <recommendedName>
        <fullName evidence="4">Response regulatory domain-containing protein</fullName>
    </recommendedName>
</protein>
<evidence type="ECO:0000256" key="1">
    <source>
        <dbReference type="SAM" id="MobiDB-lite"/>
    </source>
</evidence>
<dbReference type="Proteomes" id="UP000595074">
    <property type="component" value="Chromosome"/>
</dbReference>
<accession>A0A7M1S701</accession>
<sequence length="280" mass="31784">MNILLINTNPVVSRLVSLCMRDTSITFEEVDLIAEVSGTYYDIVFVDDASYHDEVAAFLSAIDIAKVVFLSSRDTGEEIGSMFDTVIKKPFLPSQIQAVLDSFKNEETDLLSKKENEAEESFIFPLSSDEEISEEEGKIIKENAETSVEEEKGKAPKVLDSRDIEQIKALLEEDEDEVLPLIDLEDEAEYEARKVEVITQKLEEDGLEIVREDEIIKALSQKPKKKKEKSKKIGKKKKKEEAYTFEEALLAAIEGMKPKKIKKLLRGAEVTIKIRFKDEE</sequence>
<organism evidence="2 3">
    <name type="scientific">Sulfurovum indicum</name>
    <dbReference type="NCBI Taxonomy" id="2779528"/>
    <lineage>
        <taxon>Bacteria</taxon>
        <taxon>Pseudomonadati</taxon>
        <taxon>Campylobacterota</taxon>
        <taxon>Epsilonproteobacteria</taxon>
        <taxon>Campylobacterales</taxon>
        <taxon>Sulfurovaceae</taxon>
        <taxon>Sulfurovum</taxon>
    </lineage>
</organism>
<evidence type="ECO:0000313" key="2">
    <source>
        <dbReference type="EMBL" id="QOR62130.1"/>
    </source>
</evidence>
<gene>
    <name evidence="2" type="ORF">IMZ28_01225</name>
</gene>
<dbReference type="RefSeq" id="WP_197548831.1">
    <property type="nucleotide sequence ID" value="NZ_CP063164.1"/>
</dbReference>
<dbReference type="AlphaFoldDB" id="A0A7M1S701"/>